<evidence type="ECO:0000256" key="1">
    <source>
        <dbReference type="SAM" id="MobiDB-lite"/>
    </source>
</evidence>
<sequence length="106" mass="11783">MPSNMPMGPGPVMPPNMQPEMPMGRGGAMPSNMPMGPGPVMPPNMPPEMPMNQGFMNSPCNMDQFPVAMAYVPWQRWQQVYPVDKAINRGTIFPDLDKPFSMGRCR</sequence>
<dbReference type="Pfam" id="PF11007">
    <property type="entry name" value="CotJA"/>
    <property type="match status" value="1"/>
</dbReference>
<evidence type="ECO:0000313" key="2">
    <source>
        <dbReference type="EMBL" id="GKH02514.1"/>
    </source>
</evidence>
<protein>
    <recommendedName>
        <fullName evidence="4">Spore coat associated protein JA (CotJA)</fullName>
    </recommendedName>
</protein>
<dbReference type="AlphaFoldDB" id="A0AA37NE10"/>
<dbReference type="InterPro" id="IPR020256">
    <property type="entry name" value="Spore_coat_CotJA"/>
</dbReference>
<name>A0AA37NE10_9FIRM</name>
<organism evidence="2 3">
    <name type="scientific">Hungatella hathewayi</name>
    <dbReference type="NCBI Taxonomy" id="154046"/>
    <lineage>
        <taxon>Bacteria</taxon>
        <taxon>Bacillati</taxon>
        <taxon>Bacillota</taxon>
        <taxon>Clostridia</taxon>
        <taxon>Lachnospirales</taxon>
        <taxon>Lachnospiraceae</taxon>
        <taxon>Hungatella</taxon>
    </lineage>
</organism>
<feature type="region of interest" description="Disordered" evidence="1">
    <location>
        <begin position="1"/>
        <end position="52"/>
    </location>
</feature>
<accession>A0AA37NE10</accession>
<dbReference type="Proteomes" id="UP001055091">
    <property type="component" value="Unassembled WGS sequence"/>
</dbReference>
<evidence type="ECO:0008006" key="4">
    <source>
        <dbReference type="Google" id="ProtNLM"/>
    </source>
</evidence>
<gene>
    <name evidence="2" type="ORF">CE91St55_44950</name>
</gene>
<reference evidence="2" key="1">
    <citation type="submission" date="2022-01" db="EMBL/GenBank/DDBJ databases">
        <title>Novel bile acid biosynthetic pathways are enriched in the microbiome of centenarians.</title>
        <authorList>
            <person name="Sato Y."/>
            <person name="Atarashi K."/>
            <person name="Plichta R.D."/>
            <person name="Arai Y."/>
            <person name="Sasajima S."/>
            <person name="Kearney M.S."/>
            <person name="Suda W."/>
            <person name="Takeshita K."/>
            <person name="Sasaki T."/>
            <person name="Okamoto S."/>
            <person name="Skelly N.A."/>
            <person name="Okamura Y."/>
            <person name="Vlamakis H."/>
            <person name="Li Y."/>
            <person name="Tanoue T."/>
            <person name="Takei H."/>
            <person name="Nittono H."/>
            <person name="Narushima S."/>
            <person name="Irie J."/>
            <person name="Itoh H."/>
            <person name="Moriya K."/>
            <person name="Sugiura Y."/>
            <person name="Suematsu M."/>
            <person name="Moritoki N."/>
            <person name="Shibata S."/>
            <person name="Littman R.D."/>
            <person name="Fischbach A.M."/>
            <person name="Uwamino Y."/>
            <person name="Inoue T."/>
            <person name="Honda A."/>
            <person name="Hattori M."/>
            <person name="Murai T."/>
            <person name="Xavier J.R."/>
            <person name="Hirose N."/>
            <person name="Honda K."/>
        </authorList>
    </citation>
    <scope>NUCLEOTIDE SEQUENCE</scope>
    <source>
        <strain evidence="2">CE91-St55</strain>
    </source>
</reference>
<feature type="compositionally biased region" description="Pro residues" evidence="1">
    <location>
        <begin position="8"/>
        <end position="17"/>
    </location>
</feature>
<comment type="caution">
    <text evidence="2">The sequence shown here is derived from an EMBL/GenBank/DDBJ whole genome shotgun (WGS) entry which is preliminary data.</text>
</comment>
<dbReference type="EMBL" id="BQNJ01000002">
    <property type="protein sequence ID" value="GKH02514.1"/>
    <property type="molecule type" value="Genomic_DNA"/>
</dbReference>
<feature type="compositionally biased region" description="Pro residues" evidence="1">
    <location>
        <begin position="36"/>
        <end position="49"/>
    </location>
</feature>
<proteinExistence type="predicted"/>
<evidence type="ECO:0000313" key="3">
    <source>
        <dbReference type="Proteomes" id="UP001055091"/>
    </source>
</evidence>